<proteinExistence type="inferred from homology"/>
<feature type="domain" description="RNA polymerase sigma factor 70 region 4 type 2" evidence="7">
    <location>
        <begin position="116"/>
        <end position="167"/>
    </location>
</feature>
<dbReference type="InterPro" id="IPR039425">
    <property type="entry name" value="RNA_pol_sigma-70-like"/>
</dbReference>
<feature type="domain" description="RNA polymerase sigma-70 region 2" evidence="6">
    <location>
        <begin position="15"/>
        <end position="80"/>
    </location>
</feature>
<evidence type="ECO:0000259" key="6">
    <source>
        <dbReference type="Pfam" id="PF04542"/>
    </source>
</evidence>
<dbReference type="CDD" id="cd06171">
    <property type="entry name" value="Sigma70_r4"/>
    <property type="match status" value="1"/>
</dbReference>
<dbReference type="InterPro" id="IPR013324">
    <property type="entry name" value="RNA_pol_sigma_r3/r4-like"/>
</dbReference>
<dbReference type="InterPro" id="IPR036388">
    <property type="entry name" value="WH-like_DNA-bd_sf"/>
</dbReference>
<evidence type="ECO:0000256" key="5">
    <source>
        <dbReference type="ARBA" id="ARBA00023163"/>
    </source>
</evidence>
<dbReference type="GO" id="GO:0006352">
    <property type="term" value="P:DNA-templated transcription initiation"/>
    <property type="evidence" value="ECO:0007669"/>
    <property type="project" value="InterPro"/>
</dbReference>
<dbReference type="GO" id="GO:0003677">
    <property type="term" value="F:DNA binding"/>
    <property type="evidence" value="ECO:0007669"/>
    <property type="project" value="UniProtKB-KW"/>
</dbReference>
<evidence type="ECO:0000256" key="3">
    <source>
        <dbReference type="ARBA" id="ARBA00023082"/>
    </source>
</evidence>
<dbReference type="AlphaFoldDB" id="X1TLJ3"/>
<keyword evidence="4" id="KW-0238">DNA-binding</keyword>
<dbReference type="InterPro" id="IPR007627">
    <property type="entry name" value="RNA_pol_sigma70_r2"/>
</dbReference>
<keyword evidence="2" id="KW-0805">Transcription regulation</keyword>
<reference evidence="8" key="1">
    <citation type="journal article" date="2014" name="Front. Microbiol.">
        <title>High frequency of phylogenetically diverse reductive dehalogenase-homologous genes in deep subseafloor sedimentary metagenomes.</title>
        <authorList>
            <person name="Kawai M."/>
            <person name="Futagami T."/>
            <person name="Toyoda A."/>
            <person name="Takaki Y."/>
            <person name="Nishi S."/>
            <person name="Hori S."/>
            <person name="Arai W."/>
            <person name="Tsubouchi T."/>
            <person name="Morono Y."/>
            <person name="Uchiyama I."/>
            <person name="Ito T."/>
            <person name="Fujiyama A."/>
            <person name="Inagaki F."/>
            <person name="Takami H."/>
        </authorList>
    </citation>
    <scope>NUCLEOTIDE SEQUENCE</scope>
    <source>
        <strain evidence="8">Expedition CK06-06</strain>
    </source>
</reference>
<evidence type="ECO:0000256" key="4">
    <source>
        <dbReference type="ARBA" id="ARBA00023125"/>
    </source>
</evidence>
<dbReference type="PANTHER" id="PTHR43133">
    <property type="entry name" value="RNA POLYMERASE ECF-TYPE SIGMA FACTO"/>
    <property type="match status" value="1"/>
</dbReference>
<keyword evidence="5" id="KW-0804">Transcription</keyword>
<evidence type="ECO:0008006" key="9">
    <source>
        <dbReference type="Google" id="ProtNLM"/>
    </source>
</evidence>
<gene>
    <name evidence="8" type="ORF">S12H4_46889</name>
</gene>
<dbReference type="Pfam" id="PF04542">
    <property type="entry name" value="Sigma70_r2"/>
    <property type="match status" value="1"/>
</dbReference>
<dbReference type="Gene3D" id="1.10.1740.10">
    <property type="match status" value="1"/>
</dbReference>
<evidence type="ECO:0000256" key="1">
    <source>
        <dbReference type="ARBA" id="ARBA00010641"/>
    </source>
</evidence>
<dbReference type="InterPro" id="IPR013249">
    <property type="entry name" value="RNA_pol_sigma70_r4_t2"/>
</dbReference>
<evidence type="ECO:0000313" key="8">
    <source>
        <dbReference type="EMBL" id="GAJ06129.1"/>
    </source>
</evidence>
<protein>
    <recommendedName>
        <fullName evidence="9">HTH luxR-type domain-containing protein</fullName>
    </recommendedName>
</protein>
<dbReference type="InterPro" id="IPR014284">
    <property type="entry name" value="RNA_pol_sigma-70_dom"/>
</dbReference>
<dbReference type="Gene3D" id="1.10.10.10">
    <property type="entry name" value="Winged helix-like DNA-binding domain superfamily/Winged helix DNA-binding domain"/>
    <property type="match status" value="1"/>
</dbReference>
<sequence>QSCRGGSREAFEVFVNRYMKDAYFIALGLVGNREDALDLSQEAFVRAYRNIKQVKPGRKFFPWFYQILKNLCISHLRKRRYRRASSLDAEDCPEVAASADVFSPDVVADRNEIKGKVWEAIGKLDEKHREVIILRHFRAMSYDQISEALFCNKGTVTSRLYYARKRLKELLSTEKGGGTSGLR</sequence>
<dbReference type="PANTHER" id="PTHR43133:SF8">
    <property type="entry name" value="RNA POLYMERASE SIGMA FACTOR HI_1459-RELATED"/>
    <property type="match status" value="1"/>
</dbReference>
<dbReference type="SUPFAM" id="SSF88659">
    <property type="entry name" value="Sigma3 and sigma4 domains of RNA polymerase sigma factors"/>
    <property type="match status" value="1"/>
</dbReference>
<evidence type="ECO:0000256" key="2">
    <source>
        <dbReference type="ARBA" id="ARBA00023015"/>
    </source>
</evidence>
<keyword evidence="3" id="KW-0731">Sigma factor</keyword>
<dbReference type="SUPFAM" id="SSF88946">
    <property type="entry name" value="Sigma2 domain of RNA polymerase sigma factors"/>
    <property type="match status" value="1"/>
</dbReference>
<dbReference type="InterPro" id="IPR013325">
    <property type="entry name" value="RNA_pol_sigma_r2"/>
</dbReference>
<dbReference type="EMBL" id="BARW01029133">
    <property type="protein sequence ID" value="GAJ06129.1"/>
    <property type="molecule type" value="Genomic_DNA"/>
</dbReference>
<comment type="similarity">
    <text evidence="1">Belongs to the sigma-70 factor family. ECF subfamily.</text>
</comment>
<dbReference type="Pfam" id="PF08281">
    <property type="entry name" value="Sigma70_r4_2"/>
    <property type="match status" value="1"/>
</dbReference>
<comment type="caution">
    <text evidence="8">The sequence shown here is derived from an EMBL/GenBank/DDBJ whole genome shotgun (WGS) entry which is preliminary data.</text>
</comment>
<feature type="non-terminal residue" evidence="8">
    <location>
        <position position="1"/>
    </location>
</feature>
<organism evidence="8">
    <name type="scientific">marine sediment metagenome</name>
    <dbReference type="NCBI Taxonomy" id="412755"/>
    <lineage>
        <taxon>unclassified sequences</taxon>
        <taxon>metagenomes</taxon>
        <taxon>ecological metagenomes</taxon>
    </lineage>
</organism>
<accession>X1TLJ3</accession>
<evidence type="ECO:0000259" key="7">
    <source>
        <dbReference type="Pfam" id="PF08281"/>
    </source>
</evidence>
<dbReference type="GO" id="GO:0016987">
    <property type="term" value="F:sigma factor activity"/>
    <property type="evidence" value="ECO:0007669"/>
    <property type="project" value="UniProtKB-KW"/>
</dbReference>
<dbReference type="NCBIfam" id="TIGR02937">
    <property type="entry name" value="sigma70-ECF"/>
    <property type="match status" value="1"/>
</dbReference>
<name>X1TLJ3_9ZZZZ</name>